<accession>A0A914Z7Q6</accession>
<dbReference type="AlphaFoldDB" id="A0A914Z7Q6"/>
<evidence type="ECO:0000313" key="2">
    <source>
        <dbReference type="WBParaSite" id="PSU_v2.g8722.t1"/>
    </source>
</evidence>
<sequence>MISQWEPKSETMHVSNFPNGDVDFWFSVRIFDYDGSFTASDAATSPFFDNGTVFHAYSGKLLLPDDKCYESEDDGYCSVTNYAMYSSVCCKEFEYNDIPNYQKDICEEYESKSRISDENGIFATMDVLFEVALGGLNTKAVNFTSVTSDNYILGSFYAGQMCEGNKTYVDYSDPRCHFKFLSKNTQLNIGFILQYNETIIAKLIRQNGIFFKEDYTTFTPSNPCWTEFSAIPFGIGKTANNSFCCTKFKGQIFTTPSSEITSKTATFATTTISQIPSGSCALYNSTTKVLDNSAYLEVEYKLNTTTLTVNIIGYFASSDSVVQLEAYNDLTFTQSCRQSSAKILSKMGNSHCLVKFSGASKKHIFGCKLT</sequence>
<proteinExistence type="predicted"/>
<name>A0A914Z7Q6_9BILA</name>
<reference evidence="2" key="1">
    <citation type="submission" date="2022-11" db="UniProtKB">
        <authorList>
            <consortium name="WormBaseParasite"/>
        </authorList>
    </citation>
    <scope>IDENTIFICATION</scope>
</reference>
<dbReference type="WBParaSite" id="PSU_v2.g8722.t1">
    <property type="protein sequence ID" value="PSU_v2.g8722.t1"/>
    <property type="gene ID" value="PSU_v2.g8722"/>
</dbReference>
<evidence type="ECO:0000313" key="1">
    <source>
        <dbReference type="Proteomes" id="UP000887577"/>
    </source>
</evidence>
<protein>
    <submittedName>
        <fullName evidence="2">Uncharacterized protein</fullName>
    </submittedName>
</protein>
<keyword evidence="1" id="KW-1185">Reference proteome</keyword>
<organism evidence="1 2">
    <name type="scientific">Panagrolaimus superbus</name>
    <dbReference type="NCBI Taxonomy" id="310955"/>
    <lineage>
        <taxon>Eukaryota</taxon>
        <taxon>Metazoa</taxon>
        <taxon>Ecdysozoa</taxon>
        <taxon>Nematoda</taxon>
        <taxon>Chromadorea</taxon>
        <taxon>Rhabditida</taxon>
        <taxon>Tylenchina</taxon>
        <taxon>Panagrolaimomorpha</taxon>
        <taxon>Panagrolaimoidea</taxon>
        <taxon>Panagrolaimidae</taxon>
        <taxon>Panagrolaimus</taxon>
    </lineage>
</organism>
<dbReference type="Proteomes" id="UP000887577">
    <property type="component" value="Unplaced"/>
</dbReference>